<feature type="transmembrane region" description="Helical" evidence="1">
    <location>
        <begin position="376"/>
        <end position="397"/>
    </location>
</feature>
<dbReference type="AlphaFoldDB" id="A0AAD7UHW7"/>
<evidence type="ECO:0000313" key="2">
    <source>
        <dbReference type="EMBL" id="KAJ8607231.1"/>
    </source>
</evidence>
<gene>
    <name evidence="2" type="ORF">CTAYLR_009930</name>
</gene>
<evidence type="ECO:0000256" key="1">
    <source>
        <dbReference type="SAM" id="Phobius"/>
    </source>
</evidence>
<name>A0AAD7UHW7_9STRA</name>
<dbReference type="Proteomes" id="UP001230188">
    <property type="component" value="Unassembled WGS sequence"/>
</dbReference>
<feature type="transmembrane region" description="Helical" evidence="1">
    <location>
        <begin position="558"/>
        <end position="577"/>
    </location>
</feature>
<proteinExistence type="predicted"/>
<keyword evidence="1" id="KW-0812">Transmembrane</keyword>
<organism evidence="2 3">
    <name type="scientific">Chrysophaeum taylorii</name>
    <dbReference type="NCBI Taxonomy" id="2483200"/>
    <lineage>
        <taxon>Eukaryota</taxon>
        <taxon>Sar</taxon>
        <taxon>Stramenopiles</taxon>
        <taxon>Ochrophyta</taxon>
        <taxon>Pelagophyceae</taxon>
        <taxon>Pelagomonadales</taxon>
        <taxon>Pelagomonadaceae</taxon>
        <taxon>Chrysophaeum</taxon>
    </lineage>
</organism>
<feature type="transmembrane region" description="Helical" evidence="1">
    <location>
        <begin position="467"/>
        <end position="488"/>
    </location>
</feature>
<evidence type="ECO:0000313" key="3">
    <source>
        <dbReference type="Proteomes" id="UP001230188"/>
    </source>
</evidence>
<protein>
    <submittedName>
        <fullName evidence="2">Uncharacterized protein</fullName>
    </submittedName>
</protein>
<keyword evidence="3" id="KW-1185">Reference proteome</keyword>
<reference evidence="2" key="1">
    <citation type="submission" date="2023-01" db="EMBL/GenBank/DDBJ databases">
        <title>Metagenome sequencing of chrysophaentin producing Chrysophaeum taylorii.</title>
        <authorList>
            <person name="Davison J."/>
            <person name="Bewley C."/>
        </authorList>
    </citation>
    <scope>NUCLEOTIDE SEQUENCE</scope>
    <source>
        <strain evidence="2">NIES-1699</strain>
    </source>
</reference>
<keyword evidence="1" id="KW-1133">Transmembrane helix</keyword>
<sequence length="630" mass="71375">MPTFPPSSPPTLTVIPEVLSVSTVKPSVGTTTLYLVNLKSLAQYCSRRFVFFSHFICGTDFSRYWNISLVNISNSNISATFNYDGRPYGVVKSYKSVSPVLSVASAGIRTGVYSSVWLVQASTEKIGLPNASFISTQISALITIYADVEFSKTYAVWECYGVYYTPIAGDDWCFEVYVQDSDGFEIDSDPDITLTITMIWKEQESSNSRRSLTTSSEEESYTVCASSWTSNHYLVDCSVPISWGGYWNVSIANEEDYIIYEKEVLCPSGYFENENGNCQTCRGQRLDGASCDGEGNKLATLTLDKGYWRAAADSKSILSCTDKSFDGMCKGGNKSYYGECRKGHHGAYCSVCKSDYYKSTTSLYCKKCTQSEMLDFFLTIGLCVGGGALCFFGLIVWRVHVRRQRRENFLRGRRHVGDWREGKQISFFEDLSSWINEYVLFYLIEDTSSHQTSVGPLFQAVVHKGKIMIALSSVFFQVIILFSSSYNINFPSAYYSKFIGPLNFINFNFFSLDGKLECYGLGSYYSSLVVQTSAPVLVTLIFIIYLMRSKRERRGLAYTLYLFYTYIIFPSVCKLVFEPFQCQKFDDGKTLLRADYRVNCLTRRHRHYEIYSIIFIMVYPLGIPLVSVSK</sequence>
<accession>A0AAD7UHW7</accession>
<dbReference type="EMBL" id="JAQMWT010000229">
    <property type="protein sequence ID" value="KAJ8607231.1"/>
    <property type="molecule type" value="Genomic_DNA"/>
</dbReference>
<feature type="transmembrane region" description="Helical" evidence="1">
    <location>
        <begin position="524"/>
        <end position="546"/>
    </location>
</feature>
<dbReference type="PANTHER" id="PTHR11319:SF35">
    <property type="entry name" value="OUTER MEMBRANE PROTEIN PMPC-RELATED"/>
    <property type="match status" value="1"/>
</dbReference>
<comment type="caution">
    <text evidence="2">The sequence shown here is derived from an EMBL/GenBank/DDBJ whole genome shotgun (WGS) entry which is preliminary data.</text>
</comment>
<keyword evidence="1" id="KW-0472">Membrane</keyword>
<feature type="transmembrane region" description="Helical" evidence="1">
    <location>
        <begin position="610"/>
        <end position="628"/>
    </location>
</feature>
<dbReference type="PANTHER" id="PTHR11319">
    <property type="entry name" value="G PROTEIN-COUPLED RECEPTOR-RELATED"/>
    <property type="match status" value="1"/>
</dbReference>